<dbReference type="EMBL" id="VSSQ01053027">
    <property type="protein sequence ID" value="MPN07065.1"/>
    <property type="molecule type" value="Genomic_DNA"/>
</dbReference>
<feature type="transmembrane region" description="Helical" evidence="1">
    <location>
        <begin position="98"/>
        <end position="121"/>
    </location>
</feature>
<evidence type="ECO:0000256" key="1">
    <source>
        <dbReference type="SAM" id="Phobius"/>
    </source>
</evidence>
<dbReference type="AlphaFoldDB" id="A0A645EYE1"/>
<accession>A0A645EYE1</accession>
<keyword evidence="1" id="KW-0812">Transmembrane</keyword>
<organism evidence="2">
    <name type="scientific">bioreactor metagenome</name>
    <dbReference type="NCBI Taxonomy" id="1076179"/>
    <lineage>
        <taxon>unclassified sequences</taxon>
        <taxon>metagenomes</taxon>
        <taxon>ecological metagenomes</taxon>
    </lineage>
</organism>
<keyword evidence="1" id="KW-1133">Transmembrane helix</keyword>
<keyword evidence="1" id="KW-0472">Membrane</keyword>
<sequence length="126" mass="14468">MHTTGITMLIRYKVPSIAPFIPAFSGKIERLLVKKSISSQPMLCTDILYIRIPSTTSETRVEREKINLETLSRAILCFIFFMFISNPLLSGLVFRVKLFLRGAVFLICTSKFILIFLPVFFRNILC</sequence>
<name>A0A645EYE1_9ZZZZ</name>
<protein>
    <submittedName>
        <fullName evidence="2">Uncharacterized protein</fullName>
    </submittedName>
</protein>
<proteinExistence type="predicted"/>
<gene>
    <name evidence="2" type="ORF">SDC9_154324</name>
</gene>
<feature type="transmembrane region" description="Helical" evidence="1">
    <location>
        <begin position="70"/>
        <end position="92"/>
    </location>
</feature>
<evidence type="ECO:0000313" key="2">
    <source>
        <dbReference type="EMBL" id="MPN07065.1"/>
    </source>
</evidence>
<reference evidence="2" key="1">
    <citation type="submission" date="2019-08" db="EMBL/GenBank/DDBJ databases">
        <authorList>
            <person name="Kucharzyk K."/>
            <person name="Murdoch R.W."/>
            <person name="Higgins S."/>
            <person name="Loffler F."/>
        </authorList>
    </citation>
    <scope>NUCLEOTIDE SEQUENCE</scope>
</reference>
<comment type="caution">
    <text evidence="2">The sequence shown here is derived from an EMBL/GenBank/DDBJ whole genome shotgun (WGS) entry which is preliminary data.</text>
</comment>